<protein>
    <submittedName>
        <fullName evidence="1">Uncharacterized protein</fullName>
    </submittedName>
</protein>
<accession>A0A0E9R3S8</accession>
<reference evidence="1" key="1">
    <citation type="submission" date="2014-11" db="EMBL/GenBank/DDBJ databases">
        <authorList>
            <person name="Amaro Gonzalez C."/>
        </authorList>
    </citation>
    <scope>NUCLEOTIDE SEQUENCE</scope>
</reference>
<sequence length="47" mass="5383">MSTTSSYSALSISRKNLQIQAVICKTLISLKCTFKKTCIHLHFINYF</sequence>
<name>A0A0E9R3S8_ANGAN</name>
<dbReference type="EMBL" id="GBXM01084781">
    <property type="protein sequence ID" value="JAH23796.1"/>
    <property type="molecule type" value="Transcribed_RNA"/>
</dbReference>
<organism evidence="1">
    <name type="scientific">Anguilla anguilla</name>
    <name type="common">European freshwater eel</name>
    <name type="synonym">Muraena anguilla</name>
    <dbReference type="NCBI Taxonomy" id="7936"/>
    <lineage>
        <taxon>Eukaryota</taxon>
        <taxon>Metazoa</taxon>
        <taxon>Chordata</taxon>
        <taxon>Craniata</taxon>
        <taxon>Vertebrata</taxon>
        <taxon>Euteleostomi</taxon>
        <taxon>Actinopterygii</taxon>
        <taxon>Neopterygii</taxon>
        <taxon>Teleostei</taxon>
        <taxon>Anguilliformes</taxon>
        <taxon>Anguillidae</taxon>
        <taxon>Anguilla</taxon>
    </lineage>
</organism>
<proteinExistence type="predicted"/>
<dbReference type="AlphaFoldDB" id="A0A0E9R3S8"/>
<reference evidence="1" key="2">
    <citation type="journal article" date="2015" name="Fish Shellfish Immunol.">
        <title>Early steps in the European eel (Anguilla anguilla)-Vibrio vulnificus interaction in the gills: Role of the RtxA13 toxin.</title>
        <authorList>
            <person name="Callol A."/>
            <person name="Pajuelo D."/>
            <person name="Ebbesson L."/>
            <person name="Teles M."/>
            <person name="MacKenzie S."/>
            <person name="Amaro C."/>
        </authorList>
    </citation>
    <scope>NUCLEOTIDE SEQUENCE</scope>
</reference>
<evidence type="ECO:0000313" key="1">
    <source>
        <dbReference type="EMBL" id="JAH23796.1"/>
    </source>
</evidence>